<organism evidence="2 3">
    <name type="scientific">Plasticicumulans lactativorans</name>
    <dbReference type="NCBI Taxonomy" id="1133106"/>
    <lineage>
        <taxon>Bacteria</taxon>
        <taxon>Pseudomonadati</taxon>
        <taxon>Pseudomonadota</taxon>
        <taxon>Gammaproteobacteria</taxon>
        <taxon>Candidatus Competibacteraceae</taxon>
        <taxon>Plasticicumulans</taxon>
    </lineage>
</organism>
<dbReference type="OrthoDB" id="9760689at2"/>
<dbReference type="Gene3D" id="3.40.50.150">
    <property type="entry name" value="Vaccinia Virus protein VP39"/>
    <property type="match status" value="1"/>
</dbReference>
<dbReference type="Pfam" id="PF08241">
    <property type="entry name" value="Methyltransf_11"/>
    <property type="match status" value="1"/>
</dbReference>
<accession>A0A4R2L069</accession>
<name>A0A4R2L069_9GAMM</name>
<evidence type="ECO:0000313" key="2">
    <source>
        <dbReference type="EMBL" id="TCO80391.1"/>
    </source>
</evidence>
<gene>
    <name evidence="2" type="ORF">EV699_11435</name>
</gene>
<dbReference type="InterPro" id="IPR029063">
    <property type="entry name" value="SAM-dependent_MTases_sf"/>
</dbReference>
<dbReference type="GO" id="GO:0008757">
    <property type="term" value="F:S-adenosylmethionine-dependent methyltransferase activity"/>
    <property type="evidence" value="ECO:0007669"/>
    <property type="project" value="InterPro"/>
</dbReference>
<dbReference type="AlphaFoldDB" id="A0A4R2L069"/>
<comment type="caution">
    <text evidence="2">The sequence shown here is derived from an EMBL/GenBank/DDBJ whole genome shotgun (WGS) entry which is preliminary data.</text>
</comment>
<sequence length="208" mass="23060">MPFSSRNGKDFTVEVVETLYRQCGERLAILDLGAGSGTYPRLFAQSALVRARCEWWGVEVWEPYVDRFGLRALYDTLLVADIRDHAGALAPLPQRHFDLAIVGDVLEHIEVAEATALFRWLAGFCAHLLLSIPIKHYPQGEVDGNPYERHVVDDWSHARVLAWLDGEVRSAGAPCWSCADCRCYRDVGVYVLANARAARAALSSSASA</sequence>
<protein>
    <recommendedName>
        <fullName evidence="1">Methyltransferase type 11 domain-containing protein</fullName>
    </recommendedName>
</protein>
<proteinExistence type="predicted"/>
<dbReference type="SUPFAM" id="SSF53335">
    <property type="entry name" value="S-adenosyl-L-methionine-dependent methyltransferases"/>
    <property type="match status" value="1"/>
</dbReference>
<dbReference type="InterPro" id="IPR013216">
    <property type="entry name" value="Methyltransf_11"/>
</dbReference>
<evidence type="ECO:0000313" key="3">
    <source>
        <dbReference type="Proteomes" id="UP000295765"/>
    </source>
</evidence>
<dbReference type="RefSeq" id="WP_132543456.1">
    <property type="nucleotide sequence ID" value="NZ_SLWY01000014.1"/>
</dbReference>
<dbReference type="EMBL" id="SLWY01000014">
    <property type="protein sequence ID" value="TCO80391.1"/>
    <property type="molecule type" value="Genomic_DNA"/>
</dbReference>
<keyword evidence="3" id="KW-1185">Reference proteome</keyword>
<dbReference type="Proteomes" id="UP000295765">
    <property type="component" value="Unassembled WGS sequence"/>
</dbReference>
<reference evidence="2 3" key="1">
    <citation type="submission" date="2019-03" db="EMBL/GenBank/DDBJ databases">
        <title>Genomic Encyclopedia of Type Strains, Phase IV (KMG-IV): sequencing the most valuable type-strain genomes for metagenomic binning, comparative biology and taxonomic classification.</title>
        <authorList>
            <person name="Goeker M."/>
        </authorList>
    </citation>
    <scope>NUCLEOTIDE SEQUENCE [LARGE SCALE GENOMIC DNA]</scope>
    <source>
        <strain evidence="2 3">DSM 25287</strain>
    </source>
</reference>
<evidence type="ECO:0000259" key="1">
    <source>
        <dbReference type="Pfam" id="PF08241"/>
    </source>
</evidence>
<feature type="domain" description="Methyltransferase type 11" evidence="1">
    <location>
        <begin position="30"/>
        <end position="112"/>
    </location>
</feature>